<protein>
    <submittedName>
        <fullName evidence="1">Uncharacterized protein</fullName>
    </submittedName>
</protein>
<organism evidence="1 2">
    <name type="scientific">Streptococcus pyogenes serotype M49 (strain NZ131)</name>
    <dbReference type="NCBI Taxonomy" id="471876"/>
    <lineage>
        <taxon>Bacteria</taxon>
        <taxon>Bacillati</taxon>
        <taxon>Bacillota</taxon>
        <taxon>Bacilli</taxon>
        <taxon>Lactobacillales</taxon>
        <taxon>Streptococcaceae</taxon>
        <taxon>Streptococcus</taxon>
    </lineage>
</organism>
<evidence type="ECO:0000313" key="2">
    <source>
        <dbReference type="Proteomes" id="UP000001039"/>
    </source>
</evidence>
<reference evidence="1 2" key="1">
    <citation type="journal article" date="2008" name="J. Bacteriol.">
        <title>Genome sequence of a nephritogenic and highly transformable M49 strain of Streptococcus pyogenes.</title>
        <authorList>
            <person name="McShan W.M."/>
            <person name="Ferretti J.J."/>
            <person name="Karasawa T."/>
            <person name="Suvorov A.N."/>
            <person name="Lin S."/>
            <person name="Qin B."/>
            <person name="Jia H."/>
            <person name="Kenton S."/>
            <person name="Najar F."/>
            <person name="Wu H."/>
            <person name="Scott J."/>
            <person name="Roe B.A."/>
            <person name="Savic D.J."/>
        </authorList>
    </citation>
    <scope>NUCLEOTIDE SEQUENCE [LARGE SCALE GENOMIC DNA]</scope>
    <source>
        <strain evidence="1 2">NZ131</strain>
    </source>
</reference>
<dbReference type="AlphaFoldDB" id="A0A0H3BXL8"/>
<name>A0A0H3BXL8_STRPZ</name>
<evidence type="ECO:0000313" key="1">
    <source>
        <dbReference type="EMBL" id="ACI60685.1"/>
    </source>
</evidence>
<dbReference type="KEGG" id="soz:Spy49_0349c"/>
<dbReference type="Proteomes" id="UP000001039">
    <property type="component" value="Chromosome"/>
</dbReference>
<sequence length="129" mass="15081">MITEMRIPVHITGNKVTVTLPPGWSAWIDKNTKQRNSNSVTTTVTLDISTSQPPKEFTIYFQGDDGFLAGTMTFIDSETLKNEQYKAFDEEYAENLFENSRLREEQKTWQDKVRDVFQDAWWNFKGLFQ</sequence>
<accession>A0A0H3BXL8</accession>
<proteinExistence type="predicted"/>
<dbReference type="HOGENOM" id="CLU_160054_0_0_9"/>
<dbReference type="EMBL" id="CP000829">
    <property type="protein sequence ID" value="ACI60685.1"/>
    <property type="molecule type" value="Genomic_DNA"/>
</dbReference>
<gene>
    <name evidence="1" type="ordered locus">Spy49_0349c</name>
</gene>